<gene>
    <name evidence="1" type="ORF">AKJ09_05654</name>
</gene>
<organism evidence="1 2">
    <name type="scientific">Labilithrix luteola</name>
    <dbReference type="NCBI Taxonomy" id="1391654"/>
    <lineage>
        <taxon>Bacteria</taxon>
        <taxon>Pseudomonadati</taxon>
        <taxon>Myxococcota</taxon>
        <taxon>Polyangia</taxon>
        <taxon>Polyangiales</taxon>
        <taxon>Labilitrichaceae</taxon>
        <taxon>Labilithrix</taxon>
    </lineage>
</organism>
<dbReference type="AlphaFoldDB" id="A0A0K1PZM7"/>
<protein>
    <submittedName>
        <fullName evidence="1">Uncharacterized protein</fullName>
    </submittedName>
</protein>
<reference evidence="1 2" key="1">
    <citation type="submission" date="2015-08" db="EMBL/GenBank/DDBJ databases">
        <authorList>
            <person name="Babu N.S."/>
            <person name="Beckwith C.J."/>
            <person name="Beseler K.G."/>
            <person name="Brison A."/>
            <person name="Carone J.V."/>
            <person name="Caskin T.P."/>
            <person name="Diamond M."/>
            <person name="Durham M.E."/>
            <person name="Foxe J.M."/>
            <person name="Go M."/>
            <person name="Henderson B.A."/>
            <person name="Jones I.B."/>
            <person name="McGettigan J.A."/>
            <person name="Micheletti S.J."/>
            <person name="Nasrallah M.E."/>
            <person name="Ortiz D."/>
            <person name="Piller C.R."/>
            <person name="Privatt S.R."/>
            <person name="Schneider S.L."/>
            <person name="Sharp S."/>
            <person name="Smith T.C."/>
            <person name="Stanton J.D."/>
            <person name="Ullery H.E."/>
            <person name="Wilson R.J."/>
            <person name="Serrano M.G."/>
            <person name="Buck G."/>
            <person name="Lee V."/>
            <person name="Wang Y."/>
            <person name="Carvalho R."/>
            <person name="Voegtly L."/>
            <person name="Shi R."/>
            <person name="Duckworth R."/>
            <person name="Johnson A."/>
            <person name="Loviza R."/>
            <person name="Walstead R."/>
            <person name="Shah Z."/>
            <person name="Kiflezghi M."/>
            <person name="Wade K."/>
            <person name="Ball S.L."/>
            <person name="Bradley K.W."/>
            <person name="Asai D.J."/>
            <person name="Bowman C.A."/>
            <person name="Russell D.A."/>
            <person name="Pope W.H."/>
            <person name="Jacobs-Sera D."/>
            <person name="Hendrix R.W."/>
            <person name="Hatfull G.F."/>
        </authorList>
    </citation>
    <scope>NUCLEOTIDE SEQUENCE [LARGE SCALE GENOMIC DNA]</scope>
    <source>
        <strain evidence="1 2">DSM 27648</strain>
    </source>
</reference>
<dbReference type="EMBL" id="CP012333">
    <property type="protein sequence ID" value="AKU98990.1"/>
    <property type="molecule type" value="Genomic_DNA"/>
</dbReference>
<accession>A0A0K1PZM7</accession>
<name>A0A0K1PZM7_9BACT</name>
<sequence length="52" mass="5872">MQIALREVRRSPRCLVQLFDETDLLRCIAGVAVAIGSSSSRNESFRFSAREE</sequence>
<dbReference type="Proteomes" id="UP000064967">
    <property type="component" value="Chromosome"/>
</dbReference>
<keyword evidence="2" id="KW-1185">Reference proteome</keyword>
<evidence type="ECO:0000313" key="1">
    <source>
        <dbReference type="EMBL" id="AKU98990.1"/>
    </source>
</evidence>
<evidence type="ECO:0000313" key="2">
    <source>
        <dbReference type="Proteomes" id="UP000064967"/>
    </source>
</evidence>
<dbReference type="KEGG" id="llu:AKJ09_05654"/>
<dbReference type="STRING" id="1391654.AKJ09_05654"/>
<proteinExistence type="predicted"/>